<evidence type="ECO:0000256" key="1">
    <source>
        <dbReference type="ARBA" id="ARBA00004613"/>
    </source>
</evidence>
<dbReference type="InterPro" id="IPR039863">
    <property type="entry name" value="DKK1-4"/>
</dbReference>
<dbReference type="Pfam" id="PF04706">
    <property type="entry name" value="Dickkopf_N"/>
    <property type="match status" value="1"/>
</dbReference>
<dbReference type="GO" id="GO:0039706">
    <property type="term" value="F:co-receptor binding"/>
    <property type="evidence" value="ECO:0007669"/>
    <property type="project" value="TreeGrafter"/>
</dbReference>
<evidence type="ECO:0000256" key="4">
    <source>
        <dbReference type="ARBA" id="ARBA00022525"/>
    </source>
</evidence>
<name>A0A8C6SCR2_9GOBI</name>
<dbReference type="Gene3D" id="2.10.80.10">
    <property type="entry name" value="Lipase, subunit A"/>
    <property type="match status" value="1"/>
</dbReference>
<dbReference type="AlphaFoldDB" id="A0A8C6SCR2"/>
<reference evidence="9" key="2">
    <citation type="submission" date="2025-09" db="UniProtKB">
        <authorList>
            <consortium name="Ensembl"/>
        </authorList>
    </citation>
    <scope>IDENTIFICATION</scope>
</reference>
<evidence type="ECO:0000256" key="2">
    <source>
        <dbReference type="ARBA" id="ARBA00010842"/>
    </source>
</evidence>
<dbReference type="Ensembl" id="ENSNMLT00000005697.1">
    <property type="protein sequence ID" value="ENSNMLP00000004992.1"/>
    <property type="gene ID" value="ENSNMLG00000003605.1"/>
</dbReference>
<keyword evidence="7" id="KW-1015">Disulfide bond</keyword>
<feature type="domain" description="Dickkopf N-terminal cysteine-rich" evidence="8">
    <location>
        <begin position="74"/>
        <end position="124"/>
    </location>
</feature>
<keyword evidence="3" id="KW-0217">Developmental protein</keyword>
<evidence type="ECO:0000313" key="10">
    <source>
        <dbReference type="Proteomes" id="UP000694523"/>
    </source>
</evidence>
<dbReference type="CDD" id="cd23274">
    <property type="entry name" value="Dkk3_Cys2"/>
    <property type="match status" value="1"/>
</dbReference>
<dbReference type="PANTHER" id="PTHR12113:SF8">
    <property type="entry name" value="DICKKOPF-RELATED PROTEIN 3"/>
    <property type="match status" value="1"/>
</dbReference>
<dbReference type="GO" id="GO:0090090">
    <property type="term" value="P:negative regulation of canonical Wnt signaling pathway"/>
    <property type="evidence" value="ECO:0007669"/>
    <property type="project" value="TreeGrafter"/>
</dbReference>
<proteinExistence type="inferred from homology"/>
<comment type="similarity">
    <text evidence="2">Belongs to the dickkopf family.</text>
</comment>
<sequence length="230" mass="26391">VNSRFKAKEPDEPALSLSEMFREVEELMEDTHVSICNLWLFSMFFHYSCQEEGETRRSDIHIKVTGQWNSADHECMVDEDCGELRYCLYEIENSKCLPCIPTDMPCTKDEECCSDQMCVWGQCTENATRGEEGTICQGQRDCRAGLCCAFQRELLFPVCNPRPERGESCLNQPNLLMDMLAWDMEGPRDHCPCAHDLQCQPQGRNSDGDLGFCMTVDVSQLYIMRNSVLY</sequence>
<protein>
    <submittedName>
        <fullName evidence="9">Dickkopf WNT signaling pathway inhibitor 3b</fullName>
    </submittedName>
</protein>
<evidence type="ECO:0000256" key="7">
    <source>
        <dbReference type="ARBA" id="ARBA00023157"/>
    </source>
</evidence>
<dbReference type="GO" id="GO:0048019">
    <property type="term" value="F:receptor antagonist activity"/>
    <property type="evidence" value="ECO:0007669"/>
    <property type="project" value="TreeGrafter"/>
</dbReference>
<keyword evidence="4" id="KW-0964">Secreted</keyword>
<dbReference type="InterPro" id="IPR047300">
    <property type="entry name" value="Dkk3_Cys2"/>
</dbReference>
<reference evidence="9" key="1">
    <citation type="submission" date="2025-08" db="UniProtKB">
        <authorList>
            <consortium name="Ensembl"/>
        </authorList>
    </citation>
    <scope>IDENTIFICATION</scope>
</reference>
<dbReference type="PANTHER" id="PTHR12113">
    <property type="entry name" value="DICKKOPF3-LIKE 3"/>
    <property type="match status" value="1"/>
</dbReference>
<evidence type="ECO:0000256" key="5">
    <source>
        <dbReference type="ARBA" id="ARBA00022687"/>
    </source>
</evidence>
<organism evidence="9 10">
    <name type="scientific">Neogobius melanostomus</name>
    <name type="common">round goby</name>
    <dbReference type="NCBI Taxonomy" id="47308"/>
    <lineage>
        <taxon>Eukaryota</taxon>
        <taxon>Metazoa</taxon>
        <taxon>Chordata</taxon>
        <taxon>Craniata</taxon>
        <taxon>Vertebrata</taxon>
        <taxon>Euteleostomi</taxon>
        <taxon>Actinopterygii</taxon>
        <taxon>Neopterygii</taxon>
        <taxon>Teleostei</taxon>
        <taxon>Neoteleostei</taxon>
        <taxon>Acanthomorphata</taxon>
        <taxon>Gobiaria</taxon>
        <taxon>Gobiiformes</taxon>
        <taxon>Gobioidei</taxon>
        <taxon>Gobiidae</taxon>
        <taxon>Benthophilinae</taxon>
        <taxon>Neogobiini</taxon>
        <taxon>Neogobius</taxon>
    </lineage>
</organism>
<comment type="subcellular location">
    <subcellularLocation>
        <location evidence="1">Secreted</location>
    </subcellularLocation>
</comment>
<keyword evidence="6" id="KW-0732">Signal</keyword>
<evidence type="ECO:0000259" key="8">
    <source>
        <dbReference type="Pfam" id="PF04706"/>
    </source>
</evidence>
<evidence type="ECO:0000256" key="3">
    <source>
        <dbReference type="ARBA" id="ARBA00022473"/>
    </source>
</evidence>
<dbReference type="GO" id="GO:0005615">
    <property type="term" value="C:extracellular space"/>
    <property type="evidence" value="ECO:0007669"/>
    <property type="project" value="TreeGrafter"/>
</dbReference>
<keyword evidence="10" id="KW-1185">Reference proteome</keyword>
<accession>A0A8C6SCR2</accession>
<evidence type="ECO:0000256" key="6">
    <source>
        <dbReference type="ARBA" id="ARBA00022729"/>
    </source>
</evidence>
<dbReference type="InterPro" id="IPR006796">
    <property type="entry name" value="Dickkopf_N"/>
</dbReference>
<keyword evidence="5" id="KW-0879">Wnt signaling pathway</keyword>
<dbReference type="GO" id="GO:0016055">
    <property type="term" value="P:Wnt signaling pathway"/>
    <property type="evidence" value="ECO:0007669"/>
    <property type="project" value="UniProtKB-KW"/>
</dbReference>
<evidence type="ECO:0000313" key="9">
    <source>
        <dbReference type="Ensembl" id="ENSNMLP00000004992.1"/>
    </source>
</evidence>
<dbReference type="Proteomes" id="UP000694523">
    <property type="component" value="Unplaced"/>
</dbReference>